<organism evidence="2 3">
    <name type="scientific">Polaribacter pacificus</name>
    <dbReference type="NCBI Taxonomy" id="1775173"/>
    <lineage>
        <taxon>Bacteria</taxon>
        <taxon>Pseudomonadati</taxon>
        <taxon>Bacteroidota</taxon>
        <taxon>Flavobacteriia</taxon>
        <taxon>Flavobacteriales</taxon>
        <taxon>Flavobacteriaceae</taxon>
    </lineage>
</organism>
<evidence type="ECO:0000313" key="3">
    <source>
        <dbReference type="Proteomes" id="UP000633278"/>
    </source>
</evidence>
<dbReference type="NCBIfam" id="NF033709">
    <property type="entry name" value="PorV_fam"/>
    <property type="match status" value="1"/>
</dbReference>
<protein>
    <submittedName>
        <fullName evidence="2">Penicillin-binding protein</fullName>
    </submittedName>
</protein>
<reference evidence="2" key="1">
    <citation type="journal article" date="2014" name="Int. J. Syst. Evol. Microbiol.">
        <title>Complete genome sequence of Corynebacterium casei LMG S-19264T (=DSM 44701T), isolated from a smear-ripened cheese.</title>
        <authorList>
            <consortium name="US DOE Joint Genome Institute (JGI-PGF)"/>
            <person name="Walter F."/>
            <person name="Albersmeier A."/>
            <person name="Kalinowski J."/>
            <person name="Ruckert C."/>
        </authorList>
    </citation>
    <scope>NUCLEOTIDE SEQUENCE</scope>
    <source>
        <strain evidence="2">CGMCC 1.15763</strain>
    </source>
</reference>
<dbReference type="Proteomes" id="UP000633278">
    <property type="component" value="Unassembled WGS sequence"/>
</dbReference>
<dbReference type="RefSeq" id="WP_188599287.1">
    <property type="nucleotide sequence ID" value="NZ_BMJW01000003.1"/>
</dbReference>
<comment type="caution">
    <text evidence="2">The sequence shown here is derived from an EMBL/GenBank/DDBJ whole genome shotgun (WGS) entry which is preliminary data.</text>
</comment>
<dbReference type="InterPro" id="IPR045741">
    <property type="entry name" value="PorV"/>
</dbReference>
<name>A0A917MEY4_9FLAO</name>
<evidence type="ECO:0000313" key="2">
    <source>
        <dbReference type="EMBL" id="GGH01891.1"/>
    </source>
</evidence>
<sequence length="343" mass="38094">MSKQVYYIFFFISFLCFESISAQVGGEKVYQFLNISTSARQTALGGKALTLFDDVNQPLWNPSTINDRMDRLLGVNYTSYLNGIQIGSVTYATQLSRNLGTFHTSVQYLNYGSLIAADENGNETGTFNASDIAISAGYALSLPWRDFYAGANIKLISSSIGTYNSFGVAADLAISYYNPYNPLALSFVIRNLGSQLTTYSGVNEQLPLEIMLGGSYQLENVPLKWFVTLDNLQQWDVSVSNPSNQTSDIDGNITEENINFFNNAIRHFVIGAELFSDRAINIRLGYNFRRAKELQLQNIRAFGGISFGLGIKMNRFAFNYAFSKVHAASNVSTFSLQINLDSN</sequence>
<dbReference type="Pfam" id="PF19572">
    <property type="entry name" value="PorV"/>
    <property type="match status" value="1"/>
</dbReference>
<feature type="domain" description="Type IX secretion system protein PorV" evidence="1">
    <location>
        <begin position="31"/>
        <end position="149"/>
    </location>
</feature>
<dbReference type="AlphaFoldDB" id="A0A917MEY4"/>
<gene>
    <name evidence="2" type="primary">porQ</name>
    <name evidence="2" type="ORF">GCM10011416_20820</name>
</gene>
<keyword evidence="3" id="KW-1185">Reference proteome</keyword>
<evidence type="ECO:0000259" key="1">
    <source>
        <dbReference type="Pfam" id="PF19572"/>
    </source>
</evidence>
<proteinExistence type="predicted"/>
<dbReference type="NCBIfam" id="NF033711">
    <property type="entry name" value="T9SS_PorQ"/>
    <property type="match status" value="1"/>
</dbReference>
<reference evidence="2" key="2">
    <citation type="submission" date="2020-09" db="EMBL/GenBank/DDBJ databases">
        <authorList>
            <person name="Sun Q."/>
            <person name="Zhou Y."/>
        </authorList>
    </citation>
    <scope>NUCLEOTIDE SEQUENCE</scope>
    <source>
        <strain evidence="2">CGMCC 1.15763</strain>
    </source>
</reference>
<accession>A0A917MEY4</accession>
<dbReference type="EMBL" id="BMJW01000003">
    <property type="protein sequence ID" value="GGH01891.1"/>
    <property type="molecule type" value="Genomic_DNA"/>
</dbReference>